<evidence type="ECO:0000313" key="1">
    <source>
        <dbReference type="EMBL" id="GAA0580069.1"/>
    </source>
</evidence>
<reference evidence="2" key="1">
    <citation type="journal article" date="2019" name="Int. J. Syst. Evol. Microbiol.">
        <title>The Global Catalogue of Microorganisms (GCM) 10K type strain sequencing project: providing services to taxonomists for standard genome sequencing and annotation.</title>
        <authorList>
            <consortium name="The Broad Institute Genomics Platform"/>
            <consortium name="The Broad Institute Genome Sequencing Center for Infectious Disease"/>
            <person name="Wu L."/>
            <person name="Ma J."/>
        </authorList>
    </citation>
    <scope>NUCLEOTIDE SEQUENCE [LARGE SCALE GENOMIC DNA]</scope>
    <source>
        <strain evidence="2">JCM 10667</strain>
    </source>
</reference>
<accession>A0ABP3Q065</accession>
<keyword evidence="2" id="KW-1185">Reference proteome</keyword>
<comment type="caution">
    <text evidence="1">The sequence shown here is derived from an EMBL/GenBank/DDBJ whole genome shotgun (WGS) entry which is preliminary data.</text>
</comment>
<name>A0ABP3Q065_9ACTN</name>
<evidence type="ECO:0000313" key="2">
    <source>
        <dbReference type="Proteomes" id="UP001501427"/>
    </source>
</evidence>
<protein>
    <submittedName>
        <fullName evidence="1">Uncharacterized protein</fullName>
    </submittedName>
</protein>
<organism evidence="1 2">
    <name type="scientific">Actinomadura livida</name>
    <dbReference type="NCBI Taxonomy" id="79909"/>
    <lineage>
        <taxon>Bacteria</taxon>
        <taxon>Bacillati</taxon>
        <taxon>Actinomycetota</taxon>
        <taxon>Actinomycetes</taxon>
        <taxon>Streptosporangiales</taxon>
        <taxon>Thermomonosporaceae</taxon>
        <taxon>Actinomadura</taxon>
    </lineage>
</organism>
<sequence length="69" mass="8173">MPEQQRAKVVQLGERESVRRVQHLPERRELQHLGYRTDARHPRLCVASPAVTYTFGFREHLRKLTRLPA</sequence>
<gene>
    <name evidence="1" type="ORF">GCM10009546_48140</name>
</gene>
<proteinExistence type="predicted"/>
<dbReference type="EMBL" id="BAAAHD010000048">
    <property type="protein sequence ID" value="GAA0580069.1"/>
    <property type="molecule type" value="Genomic_DNA"/>
</dbReference>
<dbReference type="Proteomes" id="UP001501427">
    <property type="component" value="Unassembled WGS sequence"/>
</dbReference>